<dbReference type="Proteomes" id="UP000217289">
    <property type="component" value="Chromosome"/>
</dbReference>
<evidence type="ECO:0000313" key="4">
    <source>
        <dbReference type="EMBL" id="ATB33022.1"/>
    </source>
</evidence>
<proteinExistence type="predicted"/>
<dbReference type="NCBIfam" id="TIGR02464">
    <property type="entry name" value="ribofla_fusion"/>
    <property type="match status" value="1"/>
</dbReference>
<evidence type="ECO:0000259" key="3">
    <source>
        <dbReference type="Pfam" id="PF08719"/>
    </source>
</evidence>
<keyword evidence="5" id="KW-1185">Reference proteome</keyword>
<dbReference type="EMBL" id="CP022163">
    <property type="protein sequence ID" value="ATB33022.1"/>
    <property type="molecule type" value="Genomic_DNA"/>
</dbReference>
<name>A0A250IP52_9BACT</name>
<evidence type="ECO:0000256" key="2">
    <source>
        <dbReference type="ARBA" id="ARBA00000751"/>
    </source>
</evidence>
<dbReference type="InterPro" id="IPR037238">
    <property type="entry name" value="YbiA-like_sf"/>
</dbReference>
<protein>
    <submittedName>
        <fullName evidence="4">Swarming motility protein YbiA</fullName>
    </submittedName>
</protein>
<accession>A0A250IP52</accession>
<gene>
    <name evidence="4" type="ORF">MEBOL_006511</name>
</gene>
<dbReference type="AlphaFoldDB" id="A0A250IP52"/>
<dbReference type="CDD" id="cd15457">
    <property type="entry name" value="NADAR"/>
    <property type="match status" value="1"/>
</dbReference>
<comment type="catalytic activity">
    <reaction evidence="1">
        <text>5-amino-6-(5-phospho-D-ribosylamino)uracil + H2O = 5,6-diaminouracil + D-ribose 5-phosphate</text>
        <dbReference type="Rhea" id="RHEA:55020"/>
        <dbReference type="ChEBI" id="CHEBI:15377"/>
        <dbReference type="ChEBI" id="CHEBI:46252"/>
        <dbReference type="ChEBI" id="CHEBI:58453"/>
        <dbReference type="ChEBI" id="CHEBI:78346"/>
    </reaction>
</comment>
<sequence>MAEVINFYSVTDDYGWCSNFAPYPIKARGKMWPTTEHFFQAQKFENDSDQEEIRRANSPMLAARMGRDRKRKLRSDWESVKVAVMREALQAKFSQHEELARLLESTGDAKLVEHTENDNYWGDGGDGRGGNMLGRLLMELREAARKA</sequence>
<dbReference type="OrthoDB" id="164285at2"/>
<feature type="domain" description="NADAR" evidence="3">
    <location>
        <begin position="7"/>
        <end position="143"/>
    </location>
</feature>
<evidence type="ECO:0000256" key="1">
    <source>
        <dbReference type="ARBA" id="ARBA00000022"/>
    </source>
</evidence>
<dbReference type="RefSeq" id="WP_095981131.1">
    <property type="nucleotide sequence ID" value="NZ_CP022163.1"/>
</dbReference>
<dbReference type="InterPro" id="IPR012816">
    <property type="entry name" value="NADAR"/>
</dbReference>
<organism evidence="4 5">
    <name type="scientific">Melittangium boletus DSM 14713</name>
    <dbReference type="NCBI Taxonomy" id="1294270"/>
    <lineage>
        <taxon>Bacteria</taxon>
        <taxon>Pseudomonadati</taxon>
        <taxon>Myxococcota</taxon>
        <taxon>Myxococcia</taxon>
        <taxon>Myxococcales</taxon>
        <taxon>Cystobacterineae</taxon>
        <taxon>Archangiaceae</taxon>
        <taxon>Melittangium</taxon>
    </lineage>
</organism>
<evidence type="ECO:0000313" key="5">
    <source>
        <dbReference type="Proteomes" id="UP000217289"/>
    </source>
</evidence>
<dbReference type="KEGG" id="mbd:MEBOL_006511"/>
<comment type="catalytic activity">
    <reaction evidence="2">
        <text>2,5-diamino-6-hydroxy-4-(5-phosphoribosylamino)-pyrimidine + H2O = 2,5,6-triamino-4-hydroxypyrimidine + D-ribose 5-phosphate</text>
        <dbReference type="Rhea" id="RHEA:23436"/>
        <dbReference type="ChEBI" id="CHEBI:15377"/>
        <dbReference type="ChEBI" id="CHEBI:58614"/>
        <dbReference type="ChEBI" id="CHEBI:78346"/>
        <dbReference type="ChEBI" id="CHEBI:137796"/>
    </reaction>
</comment>
<dbReference type="Pfam" id="PF08719">
    <property type="entry name" value="NADAR"/>
    <property type="match status" value="1"/>
</dbReference>
<reference evidence="4 5" key="1">
    <citation type="submission" date="2017-06" db="EMBL/GenBank/DDBJ databases">
        <authorList>
            <person name="Kim H.J."/>
            <person name="Triplett B.A."/>
        </authorList>
    </citation>
    <scope>NUCLEOTIDE SEQUENCE [LARGE SCALE GENOMIC DNA]</scope>
    <source>
        <strain evidence="4 5">DSM 14713</strain>
    </source>
</reference>
<dbReference type="SUPFAM" id="SSF143990">
    <property type="entry name" value="YbiA-like"/>
    <property type="match status" value="1"/>
</dbReference>
<dbReference type="Gene3D" id="1.10.357.40">
    <property type="entry name" value="YbiA-like"/>
    <property type="match status" value="1"/>
</dbReference>